<feature type="transmembrane region" description="Helical" evidence="1">
    <location>
        <begin position="54"/>
        <end position="74"/>
    </location>
</feature>
<feature type="transmembrane region" description="Helical" evidence="1">
    <location>
        <begin position="226"/>
        <end position="246"/>
    </location>
</feature>
<feature type="transmembrane region" description="Helical" evidence="1">
    <location>
        <begin position="173"/>
        <end position="195"/>
    </location>
</feature>
<dbReference type="GeneID" id="41337790"/>
<feature type="transmembrane region" description="Helical" evidence="1">
    <location>
        <begin position="358"/>
        <end position="378"/>
    </location>
</feature>
<keyword evidence="3" id="KW-1185">Reference proteome</keyword>
<dbReference type="RefSeq" id="WP_011235815.1">
    <property type="nucleotide sequence ID" value="NC_006512.1"/>
</dbReference>
<keyword evidence="1" id="KW-1133">Transmembrane helix</keyword>
<feature type="transmembrane region" description="Helical" evidence="1">
    <location>
        <begin position="300"/>
        <end position="319"/>
    </location>
</feature>
<dbReference type="AlphaFoldDB" id="Q5QZF7"/>
<keyword evidence="1" id="KW-0812">Transmembrane</keyword>
<dbReference type="Proteomes" id="UP000001171">
    <property type="component" value="Chromosome"/>
</dbReference>
<sequence>MVSLTKNTKRSNTFWFILYASSAAFSTYFCMYAFRKPFAVASYEQAQFVAGIDFKSALIIAQVLGYALSKFVGIKVVSEMTANYRSVAILTLVMAAQCSLMAFAVAPGNWKLVALFFNGLPLGIIWGLVFSYLEGRRTTEVLGAILSISFIVSSGVVKTVGKYLMLDLQVSEYWMPAATGAIFTIPLFISVYFLSRIPPPTHQDKEERHKREPMTSEDRIQLVRKYSIGLGCMVVSYILLTAMRDFSDNFAAEIWIELGYGDRPAIFSSVALYTSLTVLLLLSSIMWIKNNFRAFMVNHLMVIGGFLLLGVSSLFYQSGGISGSSWMIALTIGIYLAYVPFNCLIFDRMLSMINDKANAGFLIYIADAMGYAGTVGILLYRNFFEIKLSWLNFLLESAYFTALLGSVLMVCSAWFFRQRFYKEHSKTLIKSSA</sequence>
<dbReference type="Pfam" id="PF18943">
    <property type="entry name" value="DUF5690"/>
    <property type="match status" value="1"/>
</dbReference>
<name>Q5QZF7_IDILO</name>
<feature type="transmembrane region" description="Helical" evidence="1">
    <location>
        <begin position="266"/>
        <end position="288"/>
    </location>
</feature>
<evidence type="ECO:0000256" key="1">
    <source>
        <dbReference type="SAM" id="Phobius"/>
    </source>
</evidence>
<feature type="transmembrane region" description="Helical" evidence="1">
    <location>
        <begin position="398"/>
        <end position="416"/>
    </location>
</feature>
<feature type="transmembrane region" description="Helical" evidence="1">
    <location>
        <begin position="86"/>
        <end position="106"/>
    </location>
</feature>
<organism evidence="2 3">
    <name type="scientific">Idiomarina loihiensis (strain ATCC BAA-735 / DSM 15497 / L2-TR)</name>
    <dbReference type="NCBI Taxonomy" id="283942"/>
    <lineage>
        <taxon>Bacteria</taxon>
        <taxon>Pseudomonadati</taxon>
        <taxon>Pseudomonadota</taxon>
        <taxon>Gammaproteobacteria</taxon>
        <taxon>Alteromonadales</taxon>
        <taxon>Idiomarinaceae</taxon>
        <taxon>Idiomarina</taxon>
    </lineage>
</organism>
<feature type="transmembrane region" description="Helical" evidence="1">
    <location>
        <begin position="140"/>
        <end position="161"/>
    </location>
</feature>
<dbReference type="STRING" id="283942.IL2592"/>
<accession>Q5QZF7</accession>
<protein>
    <submittedName>
        <fullName evidence="2">Uncharacterized conserved membrane protein, probable transporter</fullName>
    </submittedName>
</protein>
<proteinExistence type="predicted"/>
<keyword evidence="1" id="KW-0472">Membrane</keyword>
<dbReference type="EMBL" id="AE017340">
    <property type="protein sequence ID" value="AAV83424.1"/>
    <property type="molecule type" value="Genomic_DNA"/>
</dbReference>
<feature type="transmembrane region" description="Helical" evidence="1">
    <location>
        <begin position="112"/>
        <end position="133"/>
    </location>
</feature>
<feature type="transmembrane region" description="Helical" evidence="1">
    <location>
        <begin position="12"/>
        <end position="34"/>
    </location>
</feature>
<evidence type="ECO:0000313" key="3">
    <source>
        <dbReference type="Proteomes" id="UP000001171"/>
    </source>
</evidence>
<gene>
    <name evidence="2" type="ordered locus">IL2592</name>
</gene>
<dbReference type="OrthoDB" id="182994at2"/>
<feature type="transmembrane region" description="Helical" evidence="1">
    <location>
        <begin position="325"/>
        <end position="346"/>
    </location>
</feature>
<dbReference type="eggNOG" id="ENOG502Z7UP">
    <property type="taxonomic scope" value="Bacteria"/>
</dbReference>
<reference evidence="2 3" key="1">
    <citation type="journal article" date="2004" name="Proc. Natl. Acad. Sci. U.S.A.">
        <title>Genome sequence of the deep-sea gamma-proteobacterium Idiomarina loihiensis reveals amino acid fermentation as a source of carbon and energy.</title>
        <authorList>
            <person name="Hou S."/>
            <person name="Saw J.H."/>
            <person name="Lee K.S."/>
            <person name="Freitas T.A."/>
            <person name="Belisle C."/>
            <person name="Kawarabayasi Y."/>
            <person name="Donachie S.P."/>
            <person name="Pikina A."/>
            <person name="Galperin M.Y."/>
            <person name="Koonin E.V."/>
            <person name="Makarova K.S."/>
            <person name="Omelchenko M.V."/>
            <person name="Sorokin A."/>
            <person name="Wolf Y.I."/>
            <person name="Li Q.X."/>
            <person name="Keum Y.S."/>
            <person name="Campbell S."/>
            <person name="Denery J."/>
            <person name="Aizawa S."/>
            <person name="Shibata S."/>
            <person name="Malahoff A."/>
            <person name="Alam M."/>
        </authorList>
    </citation>
    <scope>NUCLEOTIDE SEQUENCE [LARGE SCALE GENOMIC DNA]</scope>
    <source>
        <strain evidence="3">ATCC BAA-735 / DSM 15497 / L2-TR</strain>
    </source>
</reference>
<dbReference type="KEGG" id="ilo:IL2592"/>
<evidence type="ECO:0000313" key="2">
    <source>
        <dbReference type="EMBL" id="AAV83424.1"/>
    </source>
</evidence>
<dbReference type="InterPro" id="IPR043745">
    <property type="entry name" value="DUF5690"/>
</dbReference>
<dbReference type="HOGENOM" id="CLU_609286_0_0_6"/>